<dbReference type="GO" id="GO:0035770">
    <property type="term" value="C:ribonucleoprotein granule"/>
    <property type="evidence" value="ECO:0007669"/>
    <property type="project" value="TreeGrafter"/>
</dbReference>
<accession>A0A150GB64</accession>
<organism evidence="1 2">
    <name type="scientific">Gonium pectorale</name>
    <name type="common">Green alga</name>
    <dbReference type="NCBI Taxonomy" id="33097"/>
    <lineage>
        <taxon>Eukaryota</taxon>
        <taxon>Viridiplantae</taxon>
        <taxon>Chlorophyta</taxon>
        <taxon>core chlorophytes</taxon>
        <taxon>Chlorophyceae</taxon>
        <taxon>CS clade</taxon>
        <taxon>Chlamydomonadales</taxon>
        <taxon>Volvocaceae</taxon>
        <taxon>Gonium</taxon>
    </lineage>
</organism>
<dbReference type="GO" id="GO:0000963">
    <property type="term" value="P:mitochondrial RNA processing"/>
    <property type="evidence" value="ECO:0007669"/>
    <property type="project" value="TreeGrafter"/>
</dbReference>
<dbReference type="GO" id="GO:0005759">
    <property type="term" value="C:mitochondrial matrix"/>
    <property type="evidence" value="ECO:0007669"/>
    <property type="project" value="TreeGrafter"/>
</dbReference>
<reference evidence="2" key="1">
    <citation type="journal article" date="2016" name="Nat. Commun.">
        <title>The Gonium pectorale genome demonstrates co-option of cell cycle regulation during the evolution of multicellularity.</title>
        <authorList>
            <person name="Hanschen E.R."/>
            <person name="Marriage T.N."/>
            <person name="Ferris P.J."/>
            <person name="Hamaji T."/>
            <person name="Toyoda A."/>
            <person name="Fujiyama A."/>
            <person name="Neme R."/>
            <person name="Noguchi H."/>
            <person name="Minakuchi Y."/>
            <person name="Suzuki M."/>
            <person name="Kawai-Toyooka H."/>
            <person name="Smith D.R."/>
            <person name="Sparks H."/>
            <person name="Anderson J."/>
            <person name="Bakaric R."/>
            <person name="Luria V."/>
            <person name="Karger A."/>
            <person name="Kirschner M.W."/>
            <person name="Durand P.M."/>
            <person name="Michod R.E."/>
            <person name="Nozaki H."/>
            <person name="Olson B.J."/>
        </authorList>
    </citation>
    <scope>NUCLEOTIDE SEQUENCE [LARGE SCALE GENOMIC DNA]</scope>
    <source>
        <strain evidence="2">NIES-2863</strain>
    </source>
</reference>
<dbReference type="GO" id="GO:1901259">
    <property type="term" value="P:chloroplast rRNA processing"/>
    <property type="evidence" value="ECO:0007669"/>
    <property type="project" value="TreeGrafter"/>
</dbReference>
<keyword evidence="2" id="KW-1185">Reference proteome</keyword>
<dbReference type="PANTHER" id="PTHR21228:SF40">
    <property type="entry name" value="LD45607P"/>
    <property type="match status" value="1"/>
</dbReference>
<dbReference type="AlphaFoldDB" id="A0A150GB64"/>
<sequence>MTAAESARDLLSAVTNPVSHSELAAHLLRDYSLELFDALTGLVLTHVEELGGMELSNVLWAYTTVGHRDMRLANAVAQSLLGKLSELGSAELANVLWALSRTGIYDPQFVLAVSERVWDALPSASPRQLAAILQAYAWFRQRDPELEEDEDLLRSIAAKVRAQVAAASATDLALALSCMARLRRADGALLAEACAALRREVATTPLPVLAEATWACALLQYRELTFLEAVAMRVAQAVQQVTELTPVPPAMASGVRSTLPLPLRQRNHGADRRGAWTSTEHIKPLEAESATAWGRLLRAREPAHKLPAYLLPAAFVAFQAEMDGRDDAPSGGHGGQGQHAALHLPGVALSRRALEAEVVAALRAMGLKLRPSSTVDGMLHMDHTMPINGLSICVEVLSAACCTAEPPHWPMGPAVCRLRSLVFRGWTPLVVPFSEWEALSAEETPSGPEVTQPAEGGKVVMAQQAAAAAQQRYLRRKLEELLGEELPPVQQLAPKRRMG</sequence>
<dbReference type="EMBL" id="LSYV01000039">
    <property type="protein sequence ID" value="KXZ47069.1"/>
    <property type="molecule type" value="Genomic_DNA"/>
</dbReference>
<dbReference type="InterPro" id="IPR050870">
    <property type="entry name" value="FAST_kinase"/>
</dbReference>
<evidence type="ECO:0000313" key="1">
    <source>
        <dbReference type="EMBL" id="KXZ47069.1"/>
    </source>
</evidence>
<gene>
    <name evidence="1" type="ORF">GPECTOR_38g306</name>
</gene>
<dbReference type="GO" id="GO:0003723">
    <property type="term" value="F:RNA binding"/>
    <property type="evidence" value="ECO:0007669"/>
    <property type="project" value="TreeGrafter"/>
</dbReference>
<comment type="caution">
    <text evidence="1">The sequence shown here is derived from an EMBL/GenBank/DDBJ whole genome shotgun (WGS) entry which is preliminary data.</text>
</comment>
<dbReference type="OrthoDB" id="531704at2759"/>
<dbReference type="GO" id="GO:0009507">
    <property type="term" value="C:chloroplast"/>
    <property type="evidence" value="ECO:0007669"/>
    <property type="project" value="GOC"/>
</dbReference>
<dbReference type="Proteomes" id="UP000075714">
    <property type="component" value="Unassembled WGS sequence"/>
</dbReference>
<name>A0A150GB64_GONPE</name>
<proteinExistence type="predicted"/>
<evidence type="ECO:0000313" key="2">
    <source>
        <dbReference type="Proteomes" id="UP000075714"/>
    </source>
</evidence>
<dbReference type="PANTHER" id="PTHR21228">
    <property type="entry name" value="FAST LEU-RICH DOMAIN-CONTAINING"/>
    <property type="match status" value="1"/>
</dbReference>
<dbReference type="GO" id="GO:0044528">
    <property type="term" value="P:regulation of mitochondrial mRNA stability"/>
    <property type="evidence" value="ECO:0007669"/>
    <property type="project" value="TreeGrafter"/>
</dbReference>
<evidence type="ECO:0008006" key="3">
    <source>
        <dbReference type="Google" id="ProtNLM"/>
    </source>
</evidence>
<protein>
    <recommendedName>
        <fullName evidence="3">RAP domain-containing protein</fullName>
    </recommendedName>
</protein>